<reference evidence="7" key="1">
    <citation type="submission" date="2014-08" db="EMBL/GenBank/DDBJ databases">
        <authorList>
            <person name="Sharma Rahul"/>
            <person name="Thines Marco"/>
        </authorList>
    </citation>
    <scope>NUCLEOTIDE SEQUENCE</scope>
</reference>
<feature type="compositionally biased region" description="Gly residues" evidence="5">
    <location>
        <begin position="483"/>
        <end position="495"/>
    </location>
</feature>
<evidence type="ECO:0000256" key="1">
    <source>
        <dbReference type="ARBA" id="ARBA00004141"/>
    </source>
</evidence>
<proteinExistence type="predicted"/>
<feature type="transmembrane region" description="Helical" evidence="6">
    <location>
        <begin position="153"/>
        <end position="172"/>
    </location>
</feature>
<dbReference type="PANTHER" id="PTHR12570:SF65">
    <property type="entry name" value="MAGNESIUM TRANSPORTER NIPA9-RELATED"/>
    <property type="match status" value="1"/>
</dbReference>
<name>A0A0F7SGW9_PHARH</name>
<feature type="compositionally biased region" description="Low complexity" evidence="5">
    <location>
        <begin position="383"/>
        <end position="412"/>
    </location>
</feature>
<protein>
    <submittedName>
        <fullName evidence="7">Uncharacterized conserved protein</fullName>
    </submittedName>
</protein>
<keyword evidence="2 6" id="KW-0812">Transmembrane</keyword>
<feature type="transmembrane region" description="Helical" evidence="6">
    <location>
        <begin position="313"/>
        <end position="334"/>
    </location>
</feature>
<dbReference type="AlphaFoldDB" id="A0A0F7SGW9"/>
<dbReference type="Pfam" id="PF05653">
    <property type="entry name" value="Mg_trans_NIPA"/>
    <property type="match status" value="1"/>
</dbReference>
<feature type="region of interest" description="Disordered" evidence="5">
    <location>
        <begin position="378"/>
        <end position="444"/>
    </location>
</feature>
<keyword evidence="3 6" id="KW-1133">Transmembrane helix</keyword>
<feature type="transmembrane region" description="Helical" evidence="6">
    <location>
        <begin position="282"/>
        <end position="301"/>
    </location>
</feature>
<feature type="transmembrane region" description="Helical" evidence="6">
    <location>
        <begin position="126"/>
        <end position="147"/>
    </location>
</feature>
<evidence type="ECO:0000313" key="7">
    <source>
        <dbReference type="EMBL" id="CDZ96232.1"/>
    </source>
</evidence>
<sequence length="564" mass="60378">MLALDATQQATIIGVLFSISGNILISLALNLQKLAHEKISSASSTPLPLPSDLPVGDPCVPTEQTSLLSSTRTGVCSESLVDLNEEEDQEVEEEDNGDDSTFNPWILEGRSTYSEKDGPSYFKSKVWWAGLSLMTLGEFGNFLSYAYAPASVVAPLGTVSLVANWVFAPFILGETFRSSDIQGVFLAIIGASIVVLASRDDQSVLTPDVLIGLLKQPFFVAYSGLMALGVGCLIVFSEMGRDDRFLLIDVGLCALLGGFTVLSTKAVSSLLSTLWLDVFSKWIFYPILAVLIVTCIGQLRYLNKALQRFDSKVVVPTQFCLFSTSAIVGSSILFRDFDDVSLSRSIIFILGLLITFLGVYLLTPSSYSPPSFPSSAPHPPLSLPSSPSPSYHPSLFPHSRPSSPSPSILSSHVRSHTPTFGHNQTVGPAAITLTRPSSRGRKTSTATLRGLSAGHYLLVSSSPGRVIGESFIKDNSVAPVSAGAGGFGGNGGGGSASIHQQHYHQQLQHQQQQQLLQADARRSERARSSTSPGWREENVRHGGGREGNGKTGRGRASTAQDERS</sequence>
<feature type="region of interest" description="Disordered" evidence="5">
    <location>
        <begin position="483"/>
        <end position="564"/>
    </location>
</feature>
<dbReference type="GO" id="GO:0016020">
    <property type="term" value="C:membrane"/>
    <property type="evidence" value="ECO:0007669"/>
    <property type="project" value="UniProtKB-SubCell"/>
</dbReference>
<dbReference type="EMBL" id="LN483116">
    <property type="protein sequence ID" value="CDZ96232.1"/>
    <property type="molecule type" value="Genomic_DNA"/>
</dbReference>
<dbReference type="InterPro" id="IPR008521">
    <property type="entry name" value="Mg_trans_NIPA"/>
</dbReference>
<accession>A0A0F7SGW9</accession>
<organism evidence="7">
    <name type="scientific">Phaffia rhodozyma</name>
    <name type="common">Yeast</name>
    <name type="synonym">Xanthophyllomyces dendrorhous</name>
    <dbReference type="NCBI Taxonomy" id="264483"/>
    <lineage>
        <taxon>Eukaryota</taxon>
        <taxon>Fungi</taxon>
        <taxon>Dikarya</taxon>
        <taxon>Basidiomycota</taxon>
        <taxon>Agaricomycotina</taxon>
        <taxon>Tremellomycetes</taxon>
        <taxon>Cystofilobasidiales</taxon>
        <taxon>Mrakiaceae</taxon>
        <taxon>Phaffia</taxon>
    </lineage>
</organism>
<dbReference type="SUPFAM" id="SSF103481">
    <property type="entry name" value="Multidrug resistance efflux transporter EmrE"/>
    <property type="match status" value="1"/>
</dbReference>
<feature type="compositionally biased region" description="Basic and acidic residues" evidence="5">
    <location>
        <begin position="534"/>
        <end position="548"/>
    </location>
</feature>
<evidence type="ECO:0000256" key="4">
    <source>
        <dbReference type="ARBA" id="ARBA00023136"/>
    </source>
</evidence>
<feature type="compositionally biased region" description="Polar residues" evidence="5">
    <location>
        <begin position="417"/>
        <end position="426"/>
    </location>
</feature>
<evidence type="ECO:0000256" key="2">
    <source>
        <dbReference type="ARBA" id="ARBA00022692"/>
    </source>
</evidence>
<evidence type="ECO:0000256" key="3">
    <source>
        <dbReference type="ARBA" id="ARBA00022989"/>
    </source>
</evidence>
<feature type="compositionally biased region" description="Low complexity" evidence="5">
    <location>
        <begin position="496"/>
        <end position="518"/>
    </location>
</feature>
<feature type="transmembrane region" description="Helical" evidence="6">
    <location>
        <begin position="218"/>
        <end position="236"/>
    </location>
</feature>
<comment type="subcellular location">
    <subcellularLocation>
        <location evidence="1">Membrane</location>
        <topology evidence="1">Multi-pass membrane protein</topology>
    </subcellularLocation>
</comment>
<feature type="transmembrane region" description="Helical" evidence="6">
    <location>
        <begin position="245"/>
        <end position="262"/>
    </location>
</feature>
<evidence type="ECO:0000256" key="5">
    <source>
        <dbReference type="SAM" id="MobiDB-lite"/>
    </source>
</evidence>
<feature type="transmembrane region" description="Helical" evidence="6">
    <location>
        <begin position="181"/>
        <end position="198"/>
    </location>
</feature>
<dbReference type="GO" id="GO:0015095">
    <property type="term" value="F:magnesium ion transmembrane transporter activity"/>
    <property type="evidence" value="ECO:0007669"/>
    <property type="project" value="InterPro"/>
</dbReference>
<dbReference type="PANTHER" id="PTHR12570">
    <property type="match status" value="1"/>
</dbReference>
<evidence type="ECO:0000256" key="6">
    <source>
        <dbReference type="SAM" id="Phobius"/>
    </source>
</evidence>
<dbReference type="InterPro" id="IPR037185">
    <property type="entry name" value="EmrE-like"/>
</dbReference>
<keyword evidence="4 6" id="KW-0472">Membrane</keyword>
<feature type="transmembrane region" description="Helical" evidence="6">
    <location>
        <begin position="346"/>
        <end position="363"/>
    </location>
</feature>
<feature type="transmembrane region" description="Helical" evidence="6">
    <location>
        <begin position="12"/>
        <end position="31"/>
    </location>
</feature>